<dbReference type="SUPFAM" id="SSF82866">
    <property type="entry name" value="Multidrug efflux transporter AcrB transmembrane domain"/>
    <property type="match status" value="2"/>
</dbReference>
<dbReference type="GO" id="GO:0005886">
    <property type="term" value="C:plasma membrane"/>
    <property type="evidence" value="ECO:0007669"/>
    <property type="project" value="TreeGrafter"/>
</dbReference>
<comment type="caution">
    <text evidence="2">The sequence shown here is derived from an EMBL/GenBank/DDBJ whole genome shotgun (WGS) entry which is preliminary data.</text>
</comment>
<dbReference type="RefSeq" id="WP_011648034.1">
    <property type="nucleotide sequence ID" value="NZ_ARYI01000007.1"/>
</dbReference>
<dbReference type="Proteomes" id="UP000025061">
    <property type="component" value="Unassembled WGS sequence"/>
</dbReference>
<feature type="transmembrane region" description="Helical" evidence="1">
    <location>
        <begin position="894"/>
        <end position="913"/>
    </location>
</feature>
<dbReference type="PANTHER" id="PTHR32063:SF33">
    <property type="entry name" value="RND SUPERFAMILY EFFLUX PUMP PERMEASE COMPONENT"/>
    <property type="match status" value="1"/>
</dbReference>
<feature type="transmembrane region" description="Helical" evidence="1">
    <location>
        <begin position="919"/>
        <end position="945"/>
    </location>
</feature>
<keyword evidence="1" id="KW-1133">Transmembrane helix</keyword>
<dbReference type="EMBL" id="ARYI01000007">
    <property type="protein sequence ID" value="KCZ93573.1"/>
    <property type="molecule type" value="Genomic_DNA"/>
</dbReference>
<keyword evidence="1" id="KW-0812">Transmembrane</keyword>
<feature type="transmembrane region" description="Helical" evidence="1">
    <location>
        <begin position="464"/>
        <end position="483"/>
    </location>
</feature>
<feature type="transmembrane region" description="Helical" evidence="1">
    <location>
        <begin position="997"/>
        <end position="1022"/>
    </location>
</feature>
<protein>
    <submittedName>
        <fullName evidence="2">AcrB/AcrD/AcrF family protein</fullName>
    </submittedName>
</protein>
<dbReference type="PANTHER" id="PTHR32063">
    <property type="match status" value="1"/>
</dbReference>
<feature type="transmembrane region" description="Helical" evidence="1">
    <location>
        <begin position="12"/>
        <end position="33"/>
    </location>
</feature>
<dbReference type="AlphaFoldDB" id="A0A059FT16"/>
<dbReference type="GO" id="GO:0042910">
    <property type="term" value="F:xenobiotic transmembrane transporter activity"/>
    <property type="evidence" value="ECO:0007669"/>
    <property type="project" value="TreeGrafter"/>
</dbReference>
<dbReference type="Gene3D" id="3.30.2090.10">
    <property type="entry name" value="Multidrug efflux transporter AcrB TolC docking domain, DN and DC subdomains"/>
    <property type="match status" value="2"/>
</dbReference>
<sequence>MNGLVAWFTRNAVAANLLMIIAFAGGVFGYSAMEREMFPVVKVSGASVSVAWNGASPRDIEEQIVARIEEAVASINGLDRITSIATEGSGVVNIRGRDDIDMDVFLDEIKIRVDQINNLPQAAYRPQVTRWEQRNWFMGMVVHGDVDQKTLRRIGKKVRDDIARLPGGELAVMQGTMDEQVSIEVSEEALRRFGLTLNDVATAVRGTSLNSSGGRIESPVGDVSLMSRNIADSAEQFGDIIIRQTSGAGTVRVSDVATVIDGLVSDKLSTTFNGRNTIFVMTPEPDKMDIPTYAAGFRDYIERANDPSTGILPEGMKIDILWDDSKTFNARMELITSSALQGALLVMLVLVLFLRPVVAMWVTVGIVTAFAGAVMLMPFFGVSWNILSTFAVLLVIGVIVDDAIVVGENIHKEVESGRSEGLNAAIIGTQQVMKPVIFGVLTTIIAFLPWAFITGPTRMFTQQISFVVVAALTFSIIESMLILPNHLSHMKKQEFGGRTGRFMVIQRRIADSMLWFANHIYKPVLEQAIRFRYATVAFFFSLFAIAVTMQSTGIVPFQFMPEIEADLIQVNIEMPDGTPYERLLQVRDQLQNGVDLAKEELSKEYPDVENGLIRDASLIAAGREVQAFIGLVPPEERPETVRSKDIAEKLRATTGEIQDAETIEFAFTFNEADTGVQFALSHPDLERLRDAADFLKAHLTTYSEAYDISDNLSSSAEEIRVTLKPGAETLGISLSDVSSQVAQAYYGIEAQRNPRDGEDVRVMVRFPEAAREDLDSLETLRVRTPDGREIPITQVAEFEFAPGINRIIRRNRMRSVTVSAEIFGEGGRGRIMGAMEEEFWPSFRQQFPDVIRGEAGGFEEEQRFFAEIGRLLLIGIGAMYMLLAVAFRSYSQPLLLMMALPFAYCGAIFGLAISGVPMAMFAFFGIAAAAGVVINDNLVLIDYVNRRRDEGAGAVQALVDAGVSRFRPILLTSVTTFVGILPLMAERSVQAQFLQPMIVSLGYAVAFALFVSLLMVPALYAAGVEVGRIFRWTWGGKPYRQIGEGYTGHVTLDEEALMGTSQGGHTGPAQPAE</sequence>
<evidence type="ECO:0000313" key="2">
    <source>
        <dbReference type="EMBL" id="KCZ93573.1"/>
    </source>
</evidence>
<keyword evidence="1" id="KW-0472">Membrane</keyword>
<dbReference type="Pfam" id="PF00873">
    <property type="entry name" value="ACR_tran"/>
    <property type="match status" value="1"/>
</dbReference>
<dbReference type="SUPFAM" id="SSF82714">
    <property type="entry name" value="Multidrug efflux transporter AcrB TolC docking domain, DN and DC subdomains"/>
    <property type="match status" value="2"/>
</dbReference>
<dbReference type="Gene3D" id="3.30.70.1440">
    <property type="entry name" value="Multidrug efflux transporter AcrB pore domain"/>
    <property type="match status" value="1"/>
</dbReference>
<keyword evidence="3" id="KW-1185">Reference proteome</keyword>
<feature type="transmembrane region" description="Helical" evidence="1">
    <location>
        <begin position="531"/>
        <end position="549"/>
    </location>
</feature>
<reference evidence="2 3" key="1">
    <citation type="submission" date="2013-04" db="EMBL/GenBank/DDBJ databases">
        <title>Hyphomonas hirschiana VP5 Genome Sequencing.</title>
        <authorList>
            <person name="Lai Q."/>
            <person name="Shao Z."/>
        </authorList>
    </citation>
    <scope>NUCLEOTIDE SEQUENCE [LARGE SCALE GENOMIC DNA]</scope>
    <source>
        <strain evidence="2 3">VP5</strain>
    </source>
</reference>
<feature type="transmembrane region" description="Helical" evidence="1">
    <location>
        <begin position="361"/>
        <end position="380"/>
    </location>
</feature>
<accession>A0A059FT16</accession>
<feature type="transmembrane region" description="Helical" evidence="1">
    <location>
        <begin position="868"/>
        <end position="887"/>
    </location>
</feature>
<dbReference type="PATRIC" id="fig|1280951.3.peg.1868"/>
<dbReference type="SUPFAM" id="SSF82693">
    <property type="entry name" value="Multidrug efflux transporter AcrB pore domain, PN1, PN2, PC1 and PC2 subdomains"/>
    <property type="match status" value="1"/>
</dbReference>
<feature type="transmembrane region" description="Helical" evidence="1">
    <location>
        <begin position="432"/>
        <end position="452"/>
    </location>
</feature>
<dbReference type="PRINTS" id="PR00702">
    <property type="entry name" value="ACRIFLAVINRP"/>
</dbReference>
<name>A0A059FT16_9PROT</name>
<dbReference type="Gene3D" id="3.30.70.1430">
    <property type="entry name" value="Multidrug efflux transporter AcrB pore domain"/>
    <property type="match status" value="2"/>
</dbReference>
<dbReference type="Gene3D" id="3.30.70.1320">
    <property type="entry name" value="Multidrug efflux transporter AcrB pore domain like"/>
    <property type="match status" value="1"/>
</dbReference>
<dbReference type="InterPro" id="IPR027463">
    <property type="entry name" value="AcrB_DN_DC_subdom"/>
</dbReference>
<organism evidence="2 3">
    <name type="scientific">Hyphomonas hirschiana VP5</name>
    <dbReference type="NCBI Taxonomy" id="1280951"/>
    <lineage>
        <taxon>Bacteria</taxon>
        <taxon>Pseudomonadati</taxon>
        <taxon>Pseudomonadota</taxon>
        <taxon>Alphaproteobacteria</taxon>
        <taxon>Hyphomonadales</taxon>
        <taxon>Hyphomonadaceae</taxon>
        <taxon>Hyphomonas</taxon>
    </lineage>
</organism>
<feature type="transmembrane region" description="Helical" evidence="1">
    <location>
        <begin position="966"/>
        <end position="985"/>
    </location>
</feature>
<dbReference type="Gene3D" id="1.20.1640.10">
    <property type="entry name" value="Multidrug efflux transporter AcrB transmembrane domain"/>
    <property type="match status" value="2"/>
</dbReference>
<evidence type="ECO:0000313" key="3">
    <source>
        <dbReference type="Proteomes" id="UP000025061"/>
    </source>
</evidence>
<dbReference type="OrthoDB" id="174266at2"/>
<feature type="transmembrane region" description="Helical" evidence="1">
    <location>
        <begin position="334"/>
        <end position="354"/>
    </location>
</feature>
<evidence type="ECO:0000256" key="1">
    <source>
        <dbReference type="SAM" id="Phobius"/>
    </source>
</evidence>
<gene>
    <name evidence="2" type="ORF">HHI_09262</name>
</gene>
<dbReference type="InterPro" id="IPR001036">
    <property type="entry name" value="Acrflvin-R"/>
</dbReference>
<proteinExistence type="predicted"/>
<feature type="transmembrane region" description="Helical" evidence="1">
    <location>
        <begin position="386"/>
        <end position="411"/>
    </location>
</feature>